<evidence type="ECO:0000256" key="1">
    <source>
        <dbReference type="SAM" id="MobiDB-lite"/>
    </source>
</evidence>
<evidence type="ECO:0000313" key="2">
    <source>
        <dbReference type="Proteomes" id="UP000887577"/>
    </source>
</evidence>
<sequence>MGHHRRTDDLALVVGRRDVGDLFHRGDHCLLEGRLRVLAVVHQVEAIGNQAWLERLAITRRQRRAELAFVAVGGFVQVDVQYKLALVRRDQLDDSGRFAGRAIGAEVAVRVDRIEVPAVDALEAPRIHARRHQQVGLAGIVGGVLFEELQRAHHAAGLIAVHATGDQRSRQRGSSRDCAGRTGCRSRRRTRDWP</sequence>
<name>A0A914ZDM5_9BILA</name>
<dbReference type="AlphaFoldDB" id="A0A914ZDM5"/>
<dbReference type="WBParaSite" id="PSU_v2.g9783.t1">
    <property type="protein sequence ID" value="PSU_v2.g9783.t1"/>
    <property type="gene ID" value="PSU_v2.g9783"/>
</dbReference>
<accession>A0A914ZDM5</accession>
<feature type="compositionally biased region" description="Basic residues" evidence="1">
    <location>
        <begin position="184"/>
        <end position="194"/>
    </location>
</feature>
<dbReference type="Proteomes" id="UP000887577">
    <property type="component" value="Unplaced"/>
</dbReference>
<keyword evidence="2" id="KW-1185">Reference proteome</keyword>
<protein>
    <submittedName>
        <fullName evidence="3">Uncharacterized protein</fullName>
    </submittedName>
</protein>
<organism evidence="2 3">
    <name type="scientific">Panagrolaimus superbus</name>
    <dbReference type="NCBI Taxonomy" id="310955"/>
    <lineage>
        <taxon>Eukaryota</taxon>
        <taxon>Metazoa</taxon>
        <taxon>Ecdysozoa</taxon>
        <taxon>Nematoda</taxon>
        <taxon>Chromadorea</taxon>
        <taxon>Rhabditida</taxon>
        <taxon>Tylenchina</taxon>
        <taxon>Panagrolaimomorpha</taxon>
        <taxon>Panagrolaimoidea</taxon>
        <taxon>Panagrolaimidae</taxon>
        <taxon>Panagrolaimus</taxon>
    </lineage>
</organism>
<feature type="compositionally biased region" description="Basic and acidic residues" evidence="1">
    <location>
        <begin position="165"/>
        <end position="179"/>
    </location>
</feature>
<evidence type="ECO:0000313" key="3">
    <source>
        <dbReference type="WBParaSite" id="PSU_v2.g9783.t1"/>
    </source>
</evidence>
<proteinExistence type="predicted"/>
<reference evidence="3" key="1">
    <citation type="submission" date="2022-11" db="UniProtKB">
        <authorList>
            <consortium name="WormBaseParasite"/>
        </authorList>
    </citation>
    <scope>IDENTIFICATION</scope>
</reference>
<feature type="region of interest" description="Disordered" evidence="1">
    <location>
        <begin position="164"/>
        <end position="194"/>
    </location>
</feature>